<feature type="domain" description="Elongation factor P C-terminal" evidence="2">
    <location>
        <begin position="133"/>
        <end position="190"/>
    </location>
</feature>
<organism evidence="4 5">
    <name type="scientific">Genlisea aurea</name>
    <dbReference type="NCBI Taxonomy" id="192259"/>
    <lineage>
        <taxon>Eukaryota</taxon>
        <taxon>Viridiplantae</taxon>
        <taxon>Streptophyta</taxon>
        <taxon>Embryophyta</taxon>
        <taxon>Tracheophyta</taxon>
        <taxon>Spermatophyta</taxon>
        <taxon>Magnoliopsida</taxon>
        <taxon>eudicotyledons</taxon>
        <taxon>Gunneridae</taxon>
        <taxon>Pentapetalae</taxon>
        <taxon>asterids</taxon>
        <taxon>lamiids</taxon>
        <taxon>Lamiales</taxon>
        <taxon>Lentibulariaceae</taxon>
        <taxon>Genlisea</taxon>
    </lineage>
</organism>
<proteinExistence type="inferred from homology"/>
<dbReference type="InterPro" id="IPR020599">
    <property type="entry name" value="Transl_elong_fac_P/YeiP"/>
</dbReference>
<feature type="non-terminal residue" evidence="4">
    <location>
        <position position="1"/>
    </location>
</feature>
<dbReference type="Pfam" id="PF09285">
    <property type="entry name" value="Elong-fact-P_C"/>
    <property type="match status" value="1"/>
</dbReference>
<dbReference type="Pfam" id="PF01132">
    <property type="entry name" value="EFP"/>
    <property type="match status" value="1"/>
</dbReference>
<dbReference type="PANTHER" id="PTHR30053">
    <property type="entry name" value="ELONGATION FACTOR P"/>
    <property type="match status" value="1"/>
</dbReference>
<dbReference type="GO" id="GO:0003746">
    <property type="term" value="F:translation elongation factor activity"/>
    <property type="evidence" value="ECO:0007669"/>
    <property type="project" value="InterPro"/>
</dbReference>
<dbReference type="SUPFAM" id="SSF50249">
    <property type="entry name" value="Nucleic acid-binding proteins"/>
    <property type="match status" value="2"/>
</dbReference>
<sequence length="190" mass="21269">GGGFSYSPWSTNQFRHARFTGAEVVKAQHTTQGRGGAIIQVELRDVDSGSKVNERMRTDEPVEKIYVQEKSFQYLYTDDESGNVVLMEADTYNQLEVPRHLFGESLVFLQDEMKVSIQLYNERALSASIPDRVMCTVVEAAETQKGSGPTPYKKALLENGGFCIWVQVPGHVMAGDKIVINTRDRSYVGR</sequence>
<dbReference type="InterPro" id="IPR012340">
    <property type="entry name" value="NA-bd_OB-fold"/>
</dbReference>
<dbReference type="GO" id="GO:0005737">
    <property type="term" value="C:cytoplasm"/>
    <property type="evidence" value="ECO:0007669"/>
    <property type="project" value="InterPro"/>
</dbReference>
<evidence type="ECO:0000313" key="4">
    <source>
        <dbReference type="EMBL" id="EPS58314.1"/>
    </source>
</evidence>
<dbReference type="InterPro" id="IPR008991">
    <property type="entry name" value="Translation_prot_SH3-like_sf"/>
</dbReference>
<dbReference type="EMBL" id="AUSU01009343">
    <property type="protein sequence ID" value="EPS58314.1"/>
    <property type="molecule type" value="Genomic_DNA"/>
</dbReference>
<protein>
    <recommendedName>
        <fullName evidence="6">Elongation factor P</fullName>
    </recommendedName>
</protein>
<dbReference type="Pfam" id="PF08207">
    <property type="entry name" value="EFP_N"/>
    <property type="match status" value="1"/>
</dbReference>
<dbReference type="GO" id="GO:0043043">
    <property type="term" value="P:peptide biosynthetic process"/>
    <property type="evidence" value="ECO:0007669"/>
    <property type="project" value="InterPro"/>
</dbReference>
<feature type="domain" description="Translation elongation factor P/YeiP central" evidence="3">
    <location>
        <begin position="69"/>
        <end position="125"/>
    </location>
</feature>
<evidence type="ECO:0000256" key="1">
    <source>
        <dbReference type="ARBA" id="ARBA00009479"/>
    </source>
</evidence>
<dbReference type="PIRSF" id="PIRSF005901">
    <property type="entry name" value="EF-P"/>
    <property type="match status" value="1"/>
</dbReference>
<dbReference type="FunFam" id="2.40.50.140:FF:000009">
    <property type="entry name" value="Elongation factor P"/>
    <property type="match status" value="1"/>
</dbReference>
<evidence type="ECO:0000313" key="5">
    <source>
        <dbReference type="Proteomes" id="UP000015453"/>
    </source>
</evidence>
<dbReference type="InterPro" id="IPR014722">
    <property type="entry name" value="Rib_uL2_dom2"/>
</dbReference>
<dbReference type="SMART" id="SM01185">
    <property type="entry name" value="EFP"/>
    <property type="match status" value="1"/>
</dbReference>
<name>S8BVA8_9LAMI</name>
<reference evidence="4 5" key="1">
    <citation type="journal article" date="2013" name="BMC Genomics">
        <title>The miniature genome of a carnivorous plant Genlisea aurea contains a low number of genes and short non-coding sequences.</title>
        <authorList>
            <person name="Leushkin E.V."/>
            <person name="Sutormin R.A."/>
            <person name="Nabieva E.R."/>
            <person name="Penin A.A."/>
            <person name="Kondrashov A.S."/>
            <person name="Logacheva M.D."/>
        </authorList>
    </citation>
    <scope>NUCLEOTIDE SEQUENCE [LARGE SCALE GENOMIC DNA]</scope>
</reference>
<dbReference type="InterPro" id="IPR015365">
    <property type="entry name" value="Elong-fact-P_C"/>
</dbReference>
<dbReference type="SUPFAM" id="SSF50104">
    <property type="entry name" value="Translation proteins SH3-like domain"/>
    <property type="match status" value="1"/>
</dbReference>
<comment type="similarity">
    <text evidence="1">Belongs to the elongation factor P family.</text>
</comment>
<dbReference type="AlphaFoldDB" id="S8BVA8"/>
<evidence type="ECO:0000259" key="3">
    <source>
        <dbReference type="SMART" id="SM01185"/>
    </source>
</evidence>
<dbReference type="Proteomes" id="UP000015453">
    <property type="component" value="Unassembled WGS sequence"/>
</dbReference>
<dbReference type="SMART" id="SM00841">
    <property type="entry name" value="Elong-fact-P_C"/>
    <property type="match status" value="1"/>
</dbReference>
<dbReference type="OrthoDB" id="10259892at2759"/>
<comment type="caution">
    <text evidence="4">The sequence shown here is derived from an EMBL/GenBank/DDBJ whole genome shotgun (WGS) entry which is preliminary data.</text>
</comment>
<keyword evidence="5" id="KW-1185">Reference proteome</keyword>
<evidence type="ECO:0008006" key="6">
    <source>
        <dbReference type="Google" id="ProtNLM"/>
    </source>
</evidence>
<dbReference type="PANTHER" id="PTHR30053:SF14">
    <property type="entry name" value="TRANSLATION ELONGATION FACTOR KOW-LIKE DOMAIN-CONTAINING PROTEIN"/>
    <property type="match status" value="1"/>
</dbReference>
<dbReference type="InterPro" id="IPR001059">
    <property type="entry name" value="Transl_elong_P/YeiP_cen"/>
</dbReference>
<dbReference type="InterPro" id="IPR013185">
    <property type="entry name" value="Transl_elong_KOW-like"/>
</dbReference>
<gene>
    <name evidence="4" type="ORF">M569_16501</name>
</gene>
<accession>S8BVA8</accession>
<dbReference type="Gene3D" id="2.40.50.140">
    <property type="entry name" value="Nucleic acid-binding proteins"/>
    <property type="match status" value="2"/>
</dbReference>
<dbReference type="Gene3D" id="2.30.30.30">
    <property type="match status" value="1"/>
</dbReference>
<evidence type="ECO:0000259" key="2">
    <source>
        <dbReference type="SMART" id="SM00841"/>
    </source>
</evidence>